<feature type="non-terminal residue" evidence="1">
    <location>
        <position position="1"/>
    </location>
</feature>
<dbReference type="Proteomes" id="UP000485058">
    <property type="component" value="Unassembled WGS sequence"/>
</dbReference>
<proteinExistence type="predicted"/>
<dbReference type="EMBL" id="BLLF01000613">
    <property type="protein sequence ID" value="GFH13444.1"/>
    <property type="molecule type" value="Genomic_DNA"/>
</dbReference>
<name>A0A699Z386_HAELA</name>
<evidence type="ECO:0000313" key="2">
    <source>
        <dbReference type="Proteomes" id="UP000485058"/>
    </source>
</evidence>
<reference evidence="1 2" key="1">
    <citation type="submission" date="2020-02" db="EMBL/GenBank/DDBJ databases">
        <title>Draft genome sequence of Haematococcus lacustris strain NIES-144.</title>
        <authorList>
            <person name="Morimoto D."/>
            <person name="Nakagawa S."/>
            <person name="Yoshida T."/>
            <person name="Sawayama S."/>
        </authorList>
    </citation>
    <scope>NUCLEOTIDE SEQUENCE [LARGE SCALE GENOMIC DNA]</scope>
    <source>
        <strain evidence="1 2">NIES-144</strain>
    </source>
</reference>
<sequence>MTTAGGSWWVTQCKPDEPPLALACPSSLKAGASTTLAWEGGPAGGKVVLYLRVLDTADGALPASGRHLRTLPANTSFYHFVNMAAASRRQLMADEADNDEVQVAALVTGFGIPAGKPLPPGLMVPAGGQVELAWSGGLQYSSVQFALQQ</sequence>
<protein>
    <submittedName>
        <fullName evidence="1">Uncharacterized protein</fullName>
    </submittedName>
</protein>
<dbReference type="AlphaFoldDB" id="A0A699Z386"/>
<gene>
    <name evidence="1" type="ORF">HaLaN_09331</name>
</gene>
<evidence type="ECO:0000313" key="1">
    <source>
        <dbReference type="EMBL" id="GFH13444.1"/>
    </source>
</evidence>
<organism evidence="1 2">
    <name type="scientific">Haematococcus lacustris</name>
    <name type="common">Green alga</name>
    <name type="synonym">Haematococcus pluvialis</name>
    <dbReference type="NCBI Taxonomy" id="44745"/>
    <lineage>
        <taxon>Eukaryota</taxon>
        <taxon>Viridiplantae</taxon>
        <taxon>Chlorophyta</taxon>
        <taxon>core chlorophytes</taxon>
        <taxon>Chlorophyceae</taxon>
        <taxon>CS clade</taxon>
        <taxon>Chlamydomonadales</taxon>
        <taxon>Haematococcaceae</taxon>
        <taxon>Haematococcus</taxon>
    </lineage>
</organism>
<feature type="non-terminal residue" evidence="1">
    <location>
        <position position="149"/>
    </location>
</feature>
<comment type="caution">
    <text evidence="1">The sequence shown here is derived from an EMBL/GenBank/DDBJ whole genome shotgun (WGS) entry which is preliminary data.</text>
</comment>
<accession>A0A699Z386</accession>
<keyword evidence="2" id="KW-1185">Reference proteome</keyword>